<dbReference type="EMBL" id="ACJX03000001">
    <property type="protein sequence ID" value="KRT35374.1"/>
    <property type="molecule type" value="Genomic_DNA"/>
</dbReference>
<name>A0A0T5XBS0_9BACT</name>
<reference evidence="2" key="1">
    <citation type="submission" date="2012-09" db="EMBL/GenBank/DDBJ databases">
        <authorList>
            <person name="Weinstock G."/>
            <person name="Sodergren E."/>
            <person name="Clifton S."/>
            <person name="Fulton L."/>
            <person name="Fulton B."/>
            <person name="Courtney L."/>
            <person name="Fronick C."/>
            <person name="Harrison M."/>
            <person name="Strong C."/>
            <person name="Farmer C."/>
            <person name="Delehaunty K."/>
            <person name="Markovic C."/>
            <person name="Hall O."/>
            <person name="Minx P."/>
            <person name="Tomlinson C."/>
            <person name="Mitreva M."/>
            <person name="Nelson J."/>
            <person name="Hou S."/>
            <person name="Wollam A."/>
            <person name="Pepin K.H."/>
            <person name="Johnson M."/>
            <person name="Bhonagiri V."/>
            <person name="Nash W.E."/>
            <person name="Suruliraj S."/>
            <person name="Warren W."/>
            <person name="Chinwalla A."/>
            <person name="Mardis E.R."/>
            <person name="Wilson R.K."/>
        </authorList>
    </citation>
    <scope>NUCLEOTIDE SEQUENCE [LARGE SCALE GENOMIC DNA]</scope>
    <source>
        <strain evidence="2">OS1</strain>
    </source>
</reference>
<sequence>MAGAFGMFAWYKAGGAGNEFARTVAVNTLIIGESVGVADALYISSPDAVCFRNGFDWCGGVTPDFRRGSGHFPCGRGGKSLSRQNNMIFRTVRFIAFW</sequence>
<comment type="caution">
    <text evidence="1">The sequence shown here is derived from an EMBL/GenBank/DDBJ whole genome shotgun (WGS) entry which is preliminary data.</text>
</comment>
<proteinExistence type="predicted"/>
<gene>
    <name evidence="1" type="ORF">HMPREF1705_04650</name>
</gene>
<dbReference type="AlphaFoldDB" id="A0A0T5XBS0"/>
<evidence type="ECO:0000313" key="1">
    <source>
        <dbReference type="EMBL" id="KRT35374.1"/>
    </source>
</evidence>
<organism evidence="1 2">
    <name type="scientific">Acetomicrobium hydrogeniformans ATCC BAA-1850</name>
    <dbReference type="NCBI Taxonomy" id="592015"/>
    <lineage>
        <taxon>Bacteria</taxon>
        <taxon>Thermotogati</taxon>
        <taxon>Synergistota</taxon>
        <taxon>Synergistia</taxon>
        <taxon>Synergistales</taxon>
        <taxon>Acetomicrobiaceae</taxon>
        <taxon>Acetomicrobium</taxon>
    </lineage>
</organism>
<dbReference type="STRING" id="592015.HMPREF1705_04650"/>
<protein>
    <submittedName>
        <fullName evidence="1">Uncharacterized protein</fullName>
    </submittedName>
</protein>
<evidence type="ECO:0000313" key="2">
    <source>
        <dbReference type="Proteomes" id="UP000005273"/>
    </source>
</evidence>
<dbReference type="Proteomes" id="UP000005273">
    <property type="component" value="Unassembled WGS sequence"/>
</dbReference>
<keyword evidence="2" id="KW-1185">Reference proteome</keyword>
<accession>A0A0T5XBS0</accession>